<name>A0A2K1KKC8_PHYPA</name>
<dbReference type="EnsemblPlants" id="Pp3c5_20210V3.2">
    <property type="protein sequence ID" value="PAC:32954156.CDS.1"/>
    <property type="gene ID" value="Pp3c5_20210"/>
</dbReference>
<reference evidence="2" key="3">
    <citation type="submission" date="2020-12" db="UniProtKB">
        <authorList>
            <consortium name="EnsemblPlants"/>
        </authorList>
    </citation>
    <scope>IDENTIFICATION</scope>
</reference>
<dbReference type="EMBL" id="ABEU02000005">
    <property type="protein sequence ID" value="PNR54244.1"/>
    <property type="molecule type" value="Genomic_DNA"/>
</dbReference>
<reference evidence="1 3" key="1">
    <citation type="journal article" date="2008" name="Science">
        <title>The Physcomitrella genome reveals evolutionary insights into the conquest of land by plants.</title>
        <authorList>
            <person name="Rensing S."/>
            <person name="Lang D."/>
            <person name="Zimmer A."/>
            <person name="Terry A."/>
            <person name="Salamov A."/>
            <person name="Shapiro H."/>
            <person name="Nishiyama T."/>
            <person name="Perroud P.-F."/>
            <person name="Lindquist E."/>
            <person name="Kamisugi Y."/>
            <person name="Tanahashi T."/>
            <person name="Sakakibara K."/>
            <person name="Fujita T."/>
            <person name="Oishi K."/>
            <person name="Shin-I T."/>
            <person name="Kuroki Y."/>
            <person name="Toyoda A."/>
            <person name="Suzuki Y."/>
            <person name="Hashimoto A."/>
            <person name="Yamaguchi K."/>
            <person name="Sugano A."/>
            <person name="Kohara Y."/>
            <person name="Fujiyama A."/>
            <person name="Anterola A."/>
            <person name="Aoki S."/>
            <person name="Ashton N."/>
            <person name="Barbazuk W.B."/>
            <person name="Barker E."/>
            <person name="Bennetzen J."/>
            <person name="Bezanilla M."/>
            <person name="Blankenship R."/>
            <person name="Cho S.H."/>
            <person name="Dutcher S."/>
            <person name="Estelle M."/>
            <person name="Fawcett J.A."/>
            <person name="Gundlach H."/>
            <person name="Hanada K."/>
            <person name="Heyl A."/>
            <person name="Hicks K.A."/>
            <person name="Hugh J."/>
            <person name="Lohr M."/>
            <person name="Mayer K."/>
            <person name="Melkozernov A."/>
            <person name="Murata T."/>
            <person name="Nelson D."/>
            <person name="Pils B."/>
            <person name="Prigge M."/>
            <person name="Reiss B."/>
            <person name="Renner T."/>
            <person name="Rombauts S."/>
            <person name="Rushton P."/>
            <person name="Sanderfoot A."/>
            <person name="Schween G."/>
            <person name="Shiu S.-H."/>
            <person name="Stueber K."/>
            <person name="Theodoulou F.L."/>
            <person name="Tu H."/>
            <person name="Van de Peer Y."/>
            <person name="Verrier P.J."/>
            <person name="Waters E."/>
            <person name="Wood A."/>
            <person name="Yang L."/>
            <person name="Cove D."/>
            <person name="Cuming A."/>
            <person name="Hasebe M."/>
            <person name="Lucas S."/>
            <person name="Mishler D.B."/>
            <person name="Reski R."/>
            <person name="Grigoriev I."/>
            <person name="Quatrano R.S."/>
            <person name="Boore J.L."/>
        </authorList>
    </citation>
    <scope>NUCLEOTIDE SEQUENCE [LARGE SCALE GENOMIC DNA]</scope>
    <source>
        <strain evidence="2 3">cv. Gransden 2004</strain>
    </source>
</reference>
<sequence>MEVLRNALLRDQSSTPDIVSFAAPSFLKVSTELHSVQLQQTNKKLMITITQENIHGRDPVAERTKNTRGDILPLHQFFPRH</sequence>
<dbReference type="AlphaFoldDB" id="A0A2K1KKC8"/>
<evidence type="ECO:0000313" key="3">
    <source>
        <dbReference type="Proteomes" id="UP000006727"/>
    </source>
</evidence>
<reference evidence="1 3" key="2">
    <citation type="journal article" date="2018" name="Plant J.">
        <title>The Physcomitrella patens chromosome-scale assembly reveals moss genome structure and evolution.</title>
        <authorList>
            <person name="Lang D."/>
            <person name="Ullrich K.K."/>
            <person name="Murat F."/>
            <person name="Fuchs J."/>
            <person name="Jenkins J."/>
            <person name="Haas F.B."/>
            <person name="Piednoel M."/>
            <person name="Gundlach H."/>
            <person name="Van Bel M."/>
            <person name="Meyberg R."/>
            <person name="Vives C."/>
            <person name="Morata J."/>
            <person name="Symeonidi A."/>
            <person name="Hiss M."/>
            <person name="Muchero W."/>
            <person name="Kamisugi Y."/>
            <person name="Saleh O."/>
            <person name="Blanc G."/>
            <person name="Decker E.L."/>
            <person name="van Gessel N."/>
            <person name="Grimwood J."/>
            <person name="Hayes R.D."/>
            <person name="Graham S.W."/>
            <person name="Gunter L.E."/>
            <person name="McDaniel S.F."/>
            <person name="Hoernstein S.N.W."/>
            <person name="Larsson A."/>
            <person name="Li F.W."/>
            <person name="Perroud P.F."/>
            <person name="Phillips J."/>
            <person name="Ranjan P."/>
            <person name="Rokshar D.S."/>
            <person name="Rothfels C.J."/>
            <person name="Schneider L."/>
            <person name="Shu S."/>
            <person name="Stevenson D.W."/>
            <person name="Thummler F."/>
            <person name="Tillich M."/>
            <person name="Villarreal Aguilar J.C."/>
            <person name="Widiez T."/>
            <person name="Wong G.K."/>
            <person name="Wymore A."/>
            <person name="Zhang Y."/>
            <person name="Zimmer A.D."/>
            <person name="Quatrano R.S."/>
            <person name="Mayer K.F.X."/>
            <person name="Goodstein D."/>
            <person name="Casacuberta J.M."/>
            <person name="Vandepoele K."/>
            <person name="Reski R."/>
            <person name="Cuming A.C."/>
            <person name="Tuskan G.A."/>
            <person name="Maumus F."/>
            <person name="Salse J."/>
            <person name="Schmutz J."/>
            <person name="Rensing S.A."/>
        </authorList>
    </citation>
    <scope>NUCLEOTIDE SEQUENCE [LARGE SCALE GENOMIC DNA]</scope>
    <source>
        <strain evidence="2 3">cv. Gransden 2004</strain>
    </source>
</reference>
<dbReference type="Gramene" id="Pp3c5_20210V3.2">
    <property type="protein sequence ID" value="PAC:32954156.CDS.1"/>
    <property type="gene ID" value="Pp3c5_20210"/>
</dbReference>
<proteinExistence type="predicted"/>
<gene>
    <name evidence="1" type="ORF">PHYPA_007921</name>
</gene>
<dbReference type="InParanoid" id="A0A2K1KKC8"/>
<accession>A0A2K1KKC8</accession>
<evidence type="ECO:0000313" key="1">
    <source>
        <dbReference type="EMBL" id="PNR54244.1"/>
    </source>
</evidence>
<protein>
    <submittedName>
        <fullName evidence="1 2">Uncharacterized protein</fullName>
    </submittedName>
</protein>
<dbReference type="Proteomes" id="UP000006727">
    <property type="component" value="Chromosome 5"/>
</dbReference>
<dbReference type="EnsemblPlants" id="Pp3c5_20210V3.1">
    <property type="protein sequence ID" value="PAC:32954155.CDS.1"/>
    <property type="gene ID" value="Pp3c5_20210"/>
</dbReference>
<dbReference type="Gramene" id="Pp3c5_20210V3.1">
    <property type="protein sequence ID" value="PAC:32954155.CDS.1"/>
    <property type="gene ID" value="Pp3c5_20210"/>
</dbReference>
<evidence type="ECO:0000313" key="2">
    <source>
        <dbReference type="EnsemblPlants" id="PAC:32954155.CDS.1"/>
    </source>
</evidence>
<keyword evidence="3" id="KW-1185">Reference proteome</keyword>
<organism evidence="1">
    <name type="scientific">Physcomitrium patens</name>
    <name type="common">Spreading-leaved earth moss</name>
    <name type="synonym">Physcomitrella patens</name>
    <dbReference type="NCBI Taxonomy" id="3218"/>
    <lineage>
        <taxon>Eukaryota</taxon>
        <taxon>Viridiplantae</taxon>
        <taxon>Streptophyta</taxon>
        <taxon>Embryophyta</taxon>
        <taxon>Bryophyta</taxon>
        <taxon>Bryophytina</taxon>
        <taxon>Bryopsida</taxon>
        <taxon>Funariidae</taxon>
        <taxon>Funariales</taxon>
        <taxon>Funariaceae</taxon>
        <taxon>Physcomitrium</taxon>
    </lineage>
</organism>